<dbReference type="RefSeq" id="XP_007869090.1">
    <property type="nucleotide sequence ID" value="XM_007870899.1"/>
</dbReference>
<dbReference type="Pfam" id="PF01494">
    <property type="entry name" value="FAD_binding_3"/>
    <property type="match status" value="2"/>
</dbReference>
<evidence type="ECO:0000259" key="4">
    <source>
        <dbReference type="Pfam" id="PF01494"/>
    </source>
</evidence>
<dbReference type="InterPro" id="IPR051104">
    <property type="entry name" value="FAD_monoxygenase"/>
</dbReference>
<dbReference type="KEGG" id="gtr:GLOTRDRAFT_140449"/>
<dbReference type="InterPro" id="IPR002938">
    <property type="entry name" value="FAD-bd"/>
</dbReference>
<evidence type="ECO:0000313" key="5">
    <source>
        <dbReference type="EMBL" id="EPQ52848.1"/>
    </source>
</evidence>
<keyword evidence="6" id="KW-1185">Reference proteome</keyword>
<dbReference type="PRINTS" id="PR00420">
    <property type="entry name" value="RNGMNOXGNASE"/>
</dbReference>
<dbReference type="SUPFAM" id="SSF54373">
    <property type="entry name" value="FAD-linked reductases, C-terminal domain"/>
    <property type="match status" value="1"/>
</dbReference>
<dbReference type="Proteomes" id="UP000030669">
    <property type="component" value="Unassembled WGS sequence"/>
</dbReference>
<organism evidence="5 6">
    <name type="scientific">Gloeophyllum trabeum (strain ATCC 11539 / FP-39264 / Madison 617)</name>
    <name type="common">Brown rot fungus</name>
    <dbReference type="NCBI Taxonomy" id="670483"/>
    <lineage>
        <taxon>Eukaryota</taxon>
        <taxon>Fungi</taxon>
        <taxon>Dikarya</taxon>
        <taxon>Basidiomycota</taxon>
        <taxon>Agaricomycotina</taxon>
        <taxon>Agaricomycetes</taxon>
        <taxon>Gloeophyllales</taxon>
        <taxon>Gloeophyllaceae</taxon>
        <taxon>Gloeophyllum</taxon>
    </lineage>
</organism>
<dbReference type="PANTHER" id="PTHR46720">
    <property type="entry name" value="HYDROXYLASE, PUTATIVE (AFU_ORTHOLOGUE AFUA_3G01460)-RELATED"/>
    <property type="match status" value="1"/>
</dbReference>
<name>S7PZE3_GLOTA</name>
<dbReference type="STRING" id="670483.S7PZE3"/>
<dbReference type="AlphaFoldDB" id="S7PZE3"/>
<dbReference type="HOGENOM" id="CLU_009665_6_3_1"/>
<dbReference type="InterPro" id="IPR036188">
    <property type="entry name" value="FAD/NAD-bd_sf"/>
</dbReference>
<feature type="domain" description="FAD-binding" evidence="4">
    <location>
        <begin position="323"/>
        <end position="391"/>
    </location>
</feature>
<feature type="domain" description="FAD-binding" evidence="4">
    <location>
        <begin position="5"/>
        <end position="177"/>
    </location>
</feature>
<dbReference type="SUPFAM" id="SSF51905">
    <property type="entry name" value="FAD/NAD(P)-binding domain"/>
    <property type="match status" value="1"/>
</dbReference>
<evidence type="ECO:0000256" key="1">
    <source>
        <dbReference type="ARBA" id="ARBA00022630"/>
    </source>
</evidence>
<dbReference type="PANTHER" id="PTHR46720:SF3">
    <property type="entry name" value="FAD-BINDING DOMAIN-CONTAINING PROTEIN-RELATED"/>
    <property type="match status" value="1"/>
</dbReference>
<evidence type="ECO:0000313" key="6">
    <source>
        <dbReference type="Proteomes" id="UP000030669"/>
    </source>
</evidence>
<dbReference type="Gene3D" id="3.50.50.60">
    <property type="entry name" value="FAD/NAD(P)-binding domain"/>
    <property type="match status" value="1"/>
</dbReference>
<evidence type="ECO:0000256" key="2">
    <source>
        <dbReference type="ARBA" id="ARBA00022827"/>
    </source>
</evidence>
<keyword evidence="3" id="KW-0560">Oxidoreductase</keyword>
<dbReference type="OrthoDB" id="417877at2759"/>
<keyword evidence="2" id="KW-0274">FAD</keyword>
<dbReference type="GO" id="GO:0071949">
    <property type="term" value="F:FAD binding"/>
    <property type="evidence" value="ECO:0007669"/>
    <property type="project" value="InterPro"/>
</dbReference>
<dbReference type="GeneID" id="19304527"/>
<proteinExistence type="predicted"/>
<dbReference type="EMBL" id="KB469307">
    <property type="protein sequence ID" value="EPQ52848.1"/>
    <property type="molecule type" value="Genomic_DNA"/>
</dbReference>
<keyword evidence="1" id="KW-0285">Flavoprotein</keyword>
<dbReference type="GO" id="GO:0044550">
    <property type="term" value="P:secondary metabolite biosynthetic process"/>
    <property type="evidence" value="ECO:0007669"/>
    <property type="project" value="TreeGrafter"/>
</dbReference>
<accession>S7PZE3</accession>
<evidence type="ECO:0000256" key="3">
    <source>
        <dbReference type="ARBA" id="ARBA00023002"/>
    </source>
</evidence>
<dbReference type="eggNOG" id="KOG2614">
    <property type="taxonomic scope" value="Eukaryota"/>
</dbReference>
<gene>
    <name evidence="5" type="ORF">GLOTRDRAFT_140449</name>
</gene>
<dbReference type="GO" id="GO:0016491">
    <property type="term" value="F:oxidoreductase activity"/>
    <property type="evidence" value="ECO:0007669"/>
    <property type="project" value="UniProtKB-KW"/>
</dbReference>
<dbReference type="OMA" id="AIQDAYC"/>
<reference evidence="5 6" key="1">
    <citation type="journal article" date="2012" name="Science">
        <title>The Paleozoic origin of enzymatic lignin decomposition reconstructed from 31 fungal genomes.</title>
        <authorList>
            <person name="Floudas D."/>
            <person name="Binder M."/>
            <person name="Riley R."/>
            <person name="Barry K."/>
            <person name="Blanchette R.A."/>
            <person name="Henrissat B."/>
            <person name="Martinez A.T."/>
            <person name="Otillar R."/>
            <person name="Spatafora J.W."/>
            <person name="Yadav J.S."/>
            <person name="Aerts A."/>
            <person name="Benoit I."/>
            <person name="Boyd A."/>
            <person name="Carlson A."/>
            <person name="Copeland A."/>
            <person name="Coutinho P.M."/>
            <person name="de Vries R.P."/>
            <person name="Ferreira P."/>
            <person name="Findley K."/>
            <person name="Foster B."/>
            <person name="Gaskell J."/>
            <person name="Glotzer D."/>
            <person name="Gorecki P."/>
            <person name="Heitman J."/>
            <person name="Hesse C."/>
            <person name="Hori C."/>
            <person name="Igarashi K."/>
            <person name="Jurgens J.A."/>
            <person name="Kallen N."/>
            <person name="Kersten P."/>
            <person name="Kohler A."/>
            <person name="Kuees U."/>
            <person name="Kumar T.K.A."/>
            <person name="Kuo A."/>
            <person name="LaButti K."/>
            <person name="Larrondo L.F."/>
            <person name="Lindquist E."/>
            <person name="Ling A."/>
            <person name="Lombard V."/>
            <person name="Lucas S."/>
            <person name="Lundell T."/>
            <person name="Martin R."/>
            <person name="McLaughlin D.J."/>
            <person name="Morgenstern I."/>
            <person name="Morin E."/>
            <person name="Murat C."/>
            <person name="Nagy L.G."/>
            <person name="Nolan M."/>
            <person name="Ohm R.A."/>
            <person name="Patyshakuliyeva A."/>
            <person name="Rokas A."/>
            <person name="Ruiz-Duenas F.J."/>
            <person name="Sabat G."/>
            <person name="Salamov A."/>
            <person name="Samejima M."/>
            <person name="Schmutz J."/>
            <person name="Slot J.C."/>
            <person name="St John F."/>
            <person name="Stenlid J."/>
            <person name="Sun H."/>
            <person name="Sun S."/>
            <person name="Syed K."/>
            <person name="Tsang A."/>
            <person name="Wiebenga A."/>
            <person name="Young D."/>
            <person name="Pisabarro A."/>
            <person name="Eastwood D.C."/>
            <person name="Martin F."/>
            <person name="Cullen D."/>
            <person name="Grigoriev I.V."/>
            <person name="Hibbett D.S."/>
        </authorList>
    </citation>
    <scope>NUCLEOTIDE SEQUENCE [LARGE SCALE GENOMIC DNA]</scope>
    <source>
        <strain evidence="5 6">ATCC 11539</strain>
    </source>
</reference>
<sequence length="471" mass="52531">MSPKFRVAIVGGGIAGLVLAVALSKSPDIEVHIYEAAHQFSEIGAGIGMFPRVWKIMRALGLDRDLAAVSSVQGEINDETETSLLKLRKSDQDEGLYFYDVHGQGHTFLFHRADFQQAIMKNIPPSCATHFSKRLASLDEPSNKEDSILLHFTDRSTATCDVVFGADGIKSAVRAAVWQKKVDSAIALGDRERATRLAEQITPMWSGTVAYRGLIPIEMLKDKAPKIALASHTCPMLYLGKNKHLVVFPISRGKLINVVAFFSRPDQEGTQYEGPAVTNVTQEELLSAFEDFEQPAQDLLRCIEKPSRWAVQSVRPLDSHISDSGRVALVGDAAHAMTPHQGSGAGQAIEDAYILSSLLQHPACTRKTLPEAIKIYDNIRRPFSQRIWRNSRKAGLIYDFNWPGLSDKEVMHQAEGGRWYADLDALRRLGNHVQELQEWTWRTTIDSDRALAIEMLEKCAEEQRLQGRSRM</sequence>
<protein>
    <submittedName>
        <fullName evidence="5">FAD/NAD P-binding domain-containing protein</fullName>
    </submittedName>
</protein>